<dbReference type="Proteomes" id="UP001174909">
    <property type="component" value="Unassembled WGS sequence"/>
</dbReference>
<evidence type="ECO:0000313" key="6">
    <source>
        <dbReference type="Proteomes" id="UP001174909"/>
    </source>
</evidence>
<protein>
    <submittedName>
        <fullName evidence="5">Probable peptidyl-alpha-hydroxyglycine alpha-amidating lyase pgal-1</fullName>
    </submittedName>
</protein>
<dbReference type="InterPro" id="IPR001258">
    <property type="entry name" value="NHL_repeat"/>
</dbReference>
<comment type="caution">
    <text evidence="5">The sequence shown here is derived from an EMBL/GenBank/DDBJ whole genome shotgun (WGS) entry which is preliminary data.</text>
</comment>
<dbReference type="SUPFAM" id="SSF63829">
    <property type="entry name" value="Calcium-dependent phosphotriesterase"/>
    <property type="match status" value="1"/>
</dbReference>
<evidence type="ECO:0000256" key="4">
    <source>
        <dbReference type="PROSITE-ProRule" id="PRU00504"/>
    </source>
</evidence>
<keyword evidence="1" id="KW-0732">Signal</keyword>
<dbReference type="Gene3D" id="2.120.10.30">
    <property type="entry name" value="TolB, C-terminal domain"/>
    <property type="match status" value="1"/>
</dbReference>
<dbReference type="PANTHER" id="PTHR10680">
    <property type="entry name" value="PEPTIDYL-GLYCINE ALPHA-AMIDATING MONOOXYGENASE"/>
    <property type="match status" value="1"/>
</dbReference>
<dbReference type="AlphaFoldDB" id="A0AA35RAC5"/>
<evidence type="ECO:0000313" key="5">
    <source>
        <dbReference type="EMBL" id="CAI8007785.1"/>
    </source>
</evidence>
<dbReference type="EMBL" id="CASHTH010000800">
    <property type="protein sequence ID" value="CAI8007785.1"/>
    <property type="molecule type" value="Genomic_DNA"/>
</dbReference>
<accession>A0AA35RAC5</accession>
<keyword evidence="2" id="KW-0677">Repeat</keyword>
<feature type="repeat" description="NHL" evidence="4">
    <location>
        <begin position="119"/>
        <end position="155"/>
    </location>
</feature>
<evidence type="ECO:0000256" key="3">
    <source>
        <dbReference type="ARBA" id="ARBA00023180"/>
    </source>
</evidence>
<evidence type="ECO:0000256" key="2">
    <source>
        <dbReference type="ARBA" id="ARBA00022737"/>
    </source>
</evidence>
<name>A0AA35RAC5_GEOBA</name>
<dbReference type="PANTHER" id="PTHR10680:SF38">
    <property type="entry name" value="BLL1368 PROTEIN"/>
    <property type="match status" value="1"/>
</dbReference>
<proteinExistence type="predicted"/>
<reference evidence="5" key="1">
    <citation type="submission" date="2023-03" db="EMBL/GenBank/DDBJ databases">
        <authorList>
            <person name="Steffen K."/>
            <person name="Cardenas P."/>
        </authorList>
    </citation>
    <scope>NUCLEOTIDE SEQUENCE</scope>
</reference>
<keyword evidence="6" id="KW-1185">Reference proteome</keyword>
<sequence length="271" mass="29194">MGDKGLRVSYGKYVYEHVPGWGSLPDGWEWNHAVGVAVDGQDRIFVYNRSAHPIIVLDTDGNMINHWGEGLFGSAHHIEAGPDGSLYTTDIGDHTVRKWTAEGELLMMLGTPNDPPEMFSGEPFNRPTDIAIAGDGSLYISDGYGNARIHHFHGDGRADKVFTPDGQYLSEWGGVHRPDHIVQGPDGNMFVTDLGFHQGLGPDQPSPNALSHPAGVKILTPTGQWLGGWGMSSDTPGDIIAGHAVAMDSNGDLYVGETLDGARVQKFARVA</sequence>
<keyword evidence="3" id="KW-0325">Glycoprotein</keyword>
<dbReference type="Pfam" id="PF01436">
    <property type="entry name" value="NHL"/>
    <property type="match status" value="1"/>
</dbReference>
<evidence type="ECO:0000256" key="1">
    <source>
        <dbReference type="ARBA" id="ARBA00022729"/>
    </source>
</evidence>
<dbReference type="GO" id="GO:0016829">
    <property type="term" value="F:lyase activity"/>
    <property type="evidence" value="ECO:0007669"/>
    <property type="project" value="UniProtKB-KW"/>
</dbReference>
<dbReference type="PROSITE" id="PS51125">
    <property type="entry name" value="NHL"/>
    <property type="match status" value="1"/>
</dbReference>
<gene>
    <name evidence="5" type="ORF">GBAR_LOCUS5373</name>
</gene>
<keyword evidence="5" id="KW-0456">Lyase</keyword>
<dbReference type="InterPro" id="IPR011042">
    <property type="entry name" value="6-blade_b-propeller_TolB-like"/>
</dbReference>
<organism evidence="5 6">
    <name type="scientific">Geodia barretti</name>
    <name type="common">Barrett's horny sponge</name>
    <dbReference type="NCBI Taxonomy" id="519541"/>
    <lineage>
        <taxon>Eukaryota</taxon>
        <taxon>Metazoa</taxon>
        <taxon>Porifera</taxon>
        <taxon>Demospongiae</taxon>
        <taxon>Heteroscleromorpha</taxon>
        <taxon>Tetractinellida</taxon>
        <taxon>Astrophorina</taxon>
        <taxon>Geodiidae</taxon>
        <taxon>Geodia</taxon>
    </lineage>
</organism>